<sequence length="228" mass="26123">MVVDPQSIILRAVCETERNGKKEKAEMKKQKSRRKLRKQTQSGGKIPWVVDFKKGFKVTKDMIKAVNTPIDVDKAKRTVEGYKQQYRAYKRRGGTKSYHSWILDKGYGTRDGTKKLLFDVEMPKRRVKRQIVRRKRIKKRRQRGGAVFRRKPTLTDKIAEGMSMFLSGPSPTFATLGGKLASQVFKDLEGVAFRSDDETNTETSGVLDIYLERGKSKHSRGYAATCQQ</sequence>
<reference evidence="2" key="1">
    <citation type="submission" date="2023-01" db="EMBL/GenBank/DDBJ databases">
        <title>Genome assembly of the deep-sea coral Lophelia pertusa.</title>
        <authorList>
            <person name="Herrera S."/>
            <person name="Cordes E."/>
        </authorList>
    </citation>
    <scope>NUCLEOTIDE SEQUENCE</scope>
    <source>
        <strain evidence="2">USNM1676648</strain>
        <tissue evidence="2">Polyp</tissue>
    </source>
</reference>
<evidence type="ECO:0000313" key="2">
    <source>
        <dbReference type="EMBL" id="KAJ7371656.1"/>
    </source>
</evidence>
<evidence type="ECO:0000313" key="3">
    <source>
        <dbReference type="Proteomes" id="UP001163046"/>
    </source>
</evidence>
<organism evidence="2 3">
    <name type="scientific">Desmophyllum pertusum</name>
    <dbReference type="NCBI Taxonomy" id="174260"/>
    <lineage>
        <taxon>Eukaryota</taxon>
        <taxon>Metazoa</taxon>
        <taxon>Cnidaria</taxon>
        <taxon>Anthozoa</taxon>
        <taxon>Hexacorallia</taxon>
        <taxon>Scleractinia</taxon>
        <taxon>Caryophylliina</taxon>
        <taxon>Caryophylliidae</taxon>
        <taxon>Desmophyllum</taxon>
    </lineage>
</organism>
<dbReference type="AlphaFoldDB" id="A0A9W9YY78"/>
<dbReference type="Proteomes" id="UP001163046">
    <property type="component" value="Unassembled WGS sequence"/>
</dbReference>
<feature type="compositionally biased region" description="Basic and acidic residues" evidence="1">
    <location>
        <begin position="20"/>
        <end position="29"/>
    </location>
</feature>
<accession>A0A9W9YY78</accession>
<dbReference type="OrthoDB" id="6015831at2759"/>
<proteinExistence type="predicted"/>
<dbReference type="EMBL" id="MU826843">
    <property type="protein sequence ID" value="KAJ7371656.1"/>
    <property type="molecule type" value="Genomic_DNA"/>
</dbReference>
<protein>
    <submittedName>
        <fullName evidence="2">Uncharacterized protein</fullName>
    </submittedName>
</protein>
<evidence type="ECO:0000256" key="1">
    <source>
        <dbReference type="SAM" id="MobiDB-lite"/>
    </source>
</evidence>
<feature type="region of interest" description="Disordered" evidence="1">
    <location>
        <begin position="20"/>
        <end position="42"/>
    </location>
</feature>
<name>A0A9W9YY78_9CNID</name>
<keyword evidence="3" id="KW-1185">Reference proteome</keyword>
<comment type="caution">
    <text evidence="2">The sequence shown here is derived from an EMBL/GenBank/DDBJ whole genome shotgun (WGS) entry which is preliminary data.</text>
</comment>
<gene>
    <name evidence="2" type="ORF">OS493_023676</name>
</gene>